<gene>
    <name evidence="1" type="ORF">DUE52_26200</name>
</gene>
<protein>
    <submittedName>
        <fullName evidence="1">Uncharacterized protein</fullName>
    </submittedName>
</protein>
<dbReference type="Proteomes" id="UP000253383">
    <property type="component" value="Unassembled WGS sequence"/>
</dbReference>
<name>A0A368JHP7_9BACT</name>
<sequence>MTFRLTLQFTQVKRFCKPSRRGFPTIAAREGSGSVRWASLVIVYQNSLTTDHQAILVFVFLEAA</sequence>
<comment type="caution">
    <text evidence="1">The sequence shown here is derived from an EMBL/GenBank/DDBJ whole genome shotgun (WGS) entry which is preliminary data.</text>
</comment>
<reference evidence="1 2" key="1">
    <citation type="submission" date="2018-07" db="EMBL/GenBank/DDBJ databases">
        <title>Genome analysis of Larkinella rosea.</title>
        <authorList>
            <person name="Zhou Z."/>
            <person name="Wang G."/>
        </authorList>
    </citation>
    <scope>NUCLEOTIDE SEQUENCE [LARGE SCALE GENOMIC DNA]</scope>
    <source>
        <strain evidence="2">zzj9</strain>
    </source>
</reference>
<evidence type="ECO:0000313" key="1">
    <source>
        <dbReference type="EMBL" id="RCR66566.1"/>
    </source>
</evidence>
<organism evidence="1 2">
    <name type="scientific">Larkinella punicea</name>
    <dbReference type="NCBI Taxonomy" id="2315727"/>
    <lineage>
        <taxon>Bacteria</taxon>
        <taxon>Pseudomonadati</taxon>
        <taxon>Bacteroidota</taxon>
        <taxon>Cytophagia</taxon>
        <taxon>Cytophagales</taxon>
        <taxon>Spirosomataceae</taxon>
        <taxon>Larkinella</taxon>
    </lineage>
</organism>
<dbReference type="EMBL" id="QOWE01000026">
    <property type="protein sequence ID" value="RCR66566.1"/>
    <property type="molecule type" value="Genomic_DNA"/>
</dbReference>
<evidence type="ECO:0000313" key="2">
    <source>
        <dbReference type="Proteomes" id="UP000253383"/>
    </source>
</evidence>
<dbReference type="AlphaFoldDB" id="A0A368JHP7"/>
<keyword evidence="2" id="KW-1185">Reference proteome</keyword>
<accession>A0A368JHP7</accession>
<proteinExistence type="predicted"/>